<evidence type="ECO:0000313" key="2">
    <source>
        <dbReference type="Proteomes" id="UP000001933"/>
    </source>
</evidence>
<dbReference type="InParanoid" id="Q2LTC6"/>
<dbReference type="RefSeq" id="WP_011417361.1">
    <property type="nucleotide sequence ID" value="NC_007759.1"/>
</dbReference>
<organism evidence="1 2">
    <name type="scientific">Syntrophus aciditrophicus (strain SB)</name>
    <dbReference type="NCBI Taxonomy" id="56780"/>
    <lineage>
        <taxon>Bacteria</taxon>
        <taxon>Pseudomonadati</taxon>
        <taxon>Thermodesulfobacteriota</taxon>
        <taxon>Syntrophia</taxon>
        <taxon>Syntrophales</taxon>
        <taxon>Syntrophaceae</taxon>
        <taxon>Syntrophus</taxon>
    </lineage>
</organism>
<dbReference type="EMBL" id="CP000252">
    <property type="protein sequence ID" value="ABC77339.1"/>
    <property type="molecule type" value="Genomic_DNA"/>
</dbReference>
<reference evidence="1 2" key="1">
    <citation type="journal article" date="2007" name="Proc. Natl. Acad. Sci. U.S.A.">
        <title>The genome of Syntrophus aciditrophicus: life at the thermodynamic limit of microbial growth.</title>
        <authorList>
            <person name="McInerney M.J."/>
            <person name="Rohlin L."/>
            <person name="Mouttaki H."/>
            <person name="Kim U."/>
            <person name="Krupp R.S."/>
            <person name="Rios-Hernandez L."/>
            <person name="Sieber J."/>
            <person name="Struchtemeyer C.G."/>
            <person name="Bhattacharyya A."/>
            <person name="Campbell J.W."/>
            <person name="Gunsalus R.P."/>
        </authorList>
    </citation>
    <scope>NUCLEOTIDE SEQUENCE [LARGE SCALE GENOMIC DNA]</scope>
    <source>
        <strain evidence="1 2">SB</strain>
    </source>
</reference>
<accession>Q2LTC6</accession>
<dbReference type="STRING" id="56780.SYN_02550"/>
<evidence type="ECO:0000313" key="1">
    <source>
        <dbReference type="EMBL" id="ABC77339.1"/>
    </source>
</evidence>
<dbReference type="HOGENOM" id="CLU_2994991_0_0_7"/>
<dbReference type="KEGG" id="sat:SYN_02550"/>
<protein>
    <submittedName>
        <fullName evidence="1">Hypothetical cytosolic protein</fullName>
    </submittedName>
</protein>
<dbReference type="AlphaFoldDB" id="Q2LTC6"/>
<gene>
    <name evidence="1" type="ORF">SYN_02550</name>
</gene>
<name>Q2LTC6_SYNAS</name>
<dbReference type="Proteomes" id="UP000001933">
    <property type="component" value="Chromosome"/>
</dbReference>
<proteinExistence type="predicted"/>
<keyword evidence="2" id="KW-1185">Reference proteome</keyword>
<sequence>MPERSKTDHVFGVFRNEGMLIVRPAGRLTIRFDDEKAALRLAGALSPGSGERLQPSL</sequence>